<feature type="region of interest" description="Disordered" evidence="6">
    <location>
        <begin position="123"/>
        <end position="175"/>
    </location>
</feature>
<comment type="caution">
    <text evidence="8">The sequence shown here is derived from an EMBL/GenBank/DDBJ whole genome shotgun (WGS) entry which is preliminary data.</text>
</comment>
<sequence length="578" mass="63212">MYDWGARSYRGFTEFPEPLVNLTRQLLSHFNDDYVPDAAIINCYTKGYFLRLHKDDAEETDDTVVNISLGAPAIFAIGGRDHSTVPAAMVVDSGSVVLMARDSRFCLHGVVKLLSYKKPGCHDEAGDDKDEAVQRRDPLRTKVRARRPPARQDAQPRSQGLRQHQAREAACGESVGRLQKGAEQVVDNLRRDDAFAAEVAVAEHVAADLLGIRRTRAVQAVLQKVQVLDVHVVGALTQAASGEVRVEMVHAPAEEAQRLGAEENLVQRVAPDGPATHQVADEVELVVRNRVQRVGGFHVVVHQRHGNVEVPPLLEHHAHEQRNGGDDAGGLAVAQLRLAAAELDAPRDGVGALADGRRLETDGVPVGALERLEVRVGGVDVDLVEVLLVRHERVAGHDGREVPRYDAVEPGADAGLVDLGARLHGHVVQPLVVRQQVGLPRNVKRNRREPRKGHQLLLLVPSVVHGLREHSPARRVERQGALENRRRRRHRQKERGQDRQLVVEVPSLELVHAAEGGLQAAHTHAEHHGVHVYVLARKLGGLASDDLAHVVGSHEPVNLIAEGGVTEVACLTQEQRGQ</sequence>
<evidence type="ECO:0000256" key="4">
    <source>
        <dbReference type="ARBA" id="ARBA00023004"/>
    </source>
</evidence>
<dbReference type="Gene3D" id="2.60.120.590">
    <property type="entry name" value="Alpha-ketoglutarate-dependent dioxygenase AlkB-like"/>
    <property type="match status" value="1"/>
</dbReference>
<dbReference type="SUPFAM" id="SSF51197">
    <property type="entry name" value="Clavaminate synthase-like"/>
    <property type="match status" value="1"/>
</dbReference>
<keyword evidence="2" id="KW-0223">Dioxygenase</keyword>
<evidence type="ECO:0000313" key="9">
    <source>
        <dbReference type="Proteomes" id="UP001497744"/>
    </source>
</evidence>
<keyword evidence="1 5" id="KW-0479">Metal-binding</keyword>
<evidence type="ECO:0000256" key="1">
    <source>
        <dbReference type="ARBA" id="ARBA00022723"/>
    </source>
</evidence>
<dbReference type="Pfam" id="PF13532">
    <property type="entry name" value="2OG-FeII_Oxy_2"/>
    <property type="match status" value="1"/>
</dbReference>
<feature type="binding site" evidence="5">
    <location>
        <position position="55"/>
    </location>
    <ligand>
        <name>Fe cation</name>
        <dbReference type="ChEBI" id="CHEBI:24875"/>
        <note>catalytic</note>
    </ligand>
</feature>
<evidence type="ECO:0000256" key="5">
    <source>
        <dbReference type="PIRSR" id="PIRSR604574-2"/>
    </source>
</evidence>
<keyword evidence="4 5" id="KW-0408">Iron</keyword>
<keyword evidence="3" id="KW-0560">Oxidoreductase</keyword>
<dbReference type="InterPro" id="IPR037151">
    <property type="entry name" value="AlkB-like_sf"/>
</dbReference>
<keyword evidence="9" id="KW-1185">Reference proteome</keyword>
<evidence type="ECO:0000313" key="8">
    <source>
        <dbReference type="EMBL" id="GIX64127.1"/>
    </source>
</evidence>
<dbReference type="PANTHER" id="PTHR16557:SF2">
    <property type="entry name" value="NUCLEIC ACID DIOXYGENASE ALKBH1"/>
    <property type="match status" value="1"/>
</dbReference>
<comment type="cofactor">
    <cofactor evidence="5">
        <name>Fe(2+)</name>
        <dbReference type="ChEBI" id="CHEBI:29033"/>
    </cofactor>
    <text evidence="5">Binds 1 Fe(2+) ion per subunit.</text>
</comment>
<name>A0AAV4LWE7_BABCB</name>
<organism evidence="8 9">
    <name type="scientific">Babesia caballi</name>
    <dbReference type="NCBI Taxonomy" id="5871"/>
    <lineage>
        <taxon>Eukaryota</taxon>
        <taxon>Sar</taxon>
        <taxon>Alveolata</taxon>
        <taxon>Apicomplexa</taxon>
        <taxon>Aconoidasida</taxon>
        <taxon>Piroplasmida</taxon>
        <taxon>Babesiidae</taxon>
        <taxon>Babesia</taxon>
    </lineage>
</organism>
<feature type="compositionally biased region" description="Basic and acidic residues" evidence="6">
    <location>
        <begin position="469"/>
        <end position="484"/>
    </location>
</feature>
<dbReference type="Proteomes" id="UP001497744">
    <property type="component" value="Unassembled WGS sequence"/>
</dbReference>
<proteinExistence type="predicted"/>
<feature type="binding site" evidence="5">
    <location>
        <position position="108"/>
    </location>
    <ligand>
        <name>Fe cation</name>
        <dbReference type="ChEBI" id="CHEBI:24875"/>
        <note>catalytic</note>
    </ligand>
</feature>
<dbReference type="GO" id="GO:0035516">
    <property type="term" value="F:broad specificity oxidative DNA demethylase activity"/>
    <property type="evidence" value="ECO:0007669"/>
    <property type="project" value="TreeGrafter"/>
</dbReference>
<dbReference type="PANTHER" id="PTHR16557">
    <property type="entry name" value="ALKYLATED DNA REPAIR PROTEIN ALKB-RELATED"/>
    <property type="match status" value="1"/>
</dbReference>
<evidence type="ECO:0000256" key="3">
    <source>
        <dbReference type="ARBA" id="ARBA00023002"/>
    </source>
</evidence>
<dbReference type="AlphaFoldDB" id="A0AAV4LWE7"/>
<dbReference type="EMBL" id="BPLF01000003">
    <property type="protein sequence ID" value="GIX64127.1"/>
    <property type="molecule type" value="Genomic_DNA"/>
</dbReference>
<evidence type="ECO:0000256" key="2">
    <source>
        <dbReference type="ARBA" id="ARBA00022964"/>
    </source>
</evidence>
<evidence type="ECO:0000256" key="6">
    <source>
        <dbReference type="SAM" id="MobiDB-lite"/>
    </source>
</evidence>
<accession>A0AAV4LWE7</accession>
<dbReference type="GeneID" id="94195608"/>
<dbReference type="GO" id="GO:0035515">
    <property type="term" value="F:oxidative RNA demethylase activity"/>
    <property type="evidence" value="ECO:0007669"/>
    <property type="project" value="TreeGrafter"/>
</dbReference>
<evidence type="ECO:0000259" key="7">
    <source>
        <dbReference type="Pfam" id="PF13532"/>
    </source>
</evidence>
<reference evidence="8 9" key="1">
    <citation type="submission" date="2021-06" db="EMBL/GenBank/DDBJ databases">
        <title>Genome sequence of Babesia caballi.</title>
        <authorList>
            <person name="Yamagishi J."/>
            <person name="Kidaka T."/>
            <person name="Ochi A."/>
        </authorList>
    </citation>
    <scope>NUCLEOTIDE SEQUENCE [LARGE SCALE GENOMIC DNA]</scope>
    <source>
        <strain evidence="8">USDA-D6B2</strain>
    </source>
</reference>
<dbReference type="GO" id="GO:0035513">
    <property type="term" value="P:oxidative RNA demethylation"/>
    <property type="evidence" value="ECO:0007669"/>
    <property type="project" value="TreeGrafter"/>
</dbReference>
<feature type="compositionally biased region" description="Basic and acidic residues" evidence="6">
    <location>
        <begin position="131"/>
        <end position="140"/>
    </location>
</feature>
<dbReference type="GO" id="GO:0008198">
    <property type="term" value="F:ferrous iron binding"/>
    <property type="evidence" value="ECO:0007669"/>
    <property type="project" value="TreeGrafter"/>
</dbReference>
<feature type="domain" description="Alpha-ketoglutarate-dependent dioxygenase AlkB-like" evidence="7">
    <location>
        <begin position="2"/>
        <end position="116"/>
    </location>
</feature>
<feature type="region of interest" description="Disordered" evidence="6">
    <location>
        <begin position="469"/>
        <end position="498"/>
    </location>
</feature>
<protein>
    <submittedName>
        <fullName evidence="8">Alkylated DNA repair protein</fullName>
    </submittedName>
</protein>
<gene>
    <name evidence="8" type="ORF">BcabD6B2_35620</name>
</gene>
<dbReference type="RefSeq" id="XP_067716196.1">
    <property type="nucleotide sequence ID" value="XM_067860095.1"/>
</dbReference>
<dbReference type="InterPro" id="IPR004574">
    <property type="entry name" value="Alkb"/>
</dbReference>
<feature type="binding site" evidence="5">
    <location>
        <position position="53"/>
    </location>
    <ligand>
        <name>Fe cation</name>
        <dbReference type="ChEBI" id="CHEBI:24875"/>
        <note>catalytic</note>
    </ligand>
</feature>
<dbReference type="GO" id="GO:0005737">
    <property type="term" value="C:cytoplasm"/>
    <property type="evidence" value="ECO:0007669"/>
    <property type="project" value="TreeGrafter"/>
</dbReference>
<dbReference type="InterPro" id="IPR027450">
    <property type="entry name" value="AlkB-like"/>
</dbReference>